<dbReference type="CDD" id="cd19067">
    <property type="entry name" value="PfuEndoQ-like"/>
    <property type="match status" value="1"/>
</dbReference>
<dbReference type="InterPro" id="IPR016195">
    <property type="entry name" value="Pol/histidinol_Pase-like"/>
</dbReference>
<dbReference type="Gene3D" id="3.20.20.140">
    <property type="entry name" value="Metal-dependent hydrolases"/>
    <property type="match status" value="1"/>
</dbReference>
<dbReference type="PATRIC" id="fig|1619010.3.peg.617"/>
<proteinExistence type="predicted"/>
<sequence length="483" mass="53964">MADALALGASAARHVGSNPTLGTIKNKFMRFISDLHIHSHYSRATSPDMNIADLDHWADDKGIQVMGTGDFTHPLYFQEIKEKLEPAEPGLFQLKKEFKKKTLKGTFADTRFLLSVEISGIYSKAGRVRRIHNLVFAPDFKTAEAINTHLSLVGNLKSDGRPILGLDAEKLAEIVFNINPEAVIIPAHAWTPWFAIFGSMSGFDSIEECFGKYSKNIFAIETGLSSDPEMNWRLSKLDNLALISNSDSHSLPKIGREANIFDTKLSYQGIFDAIKSGIPNFRKNLKHKTQNIEPNFVATIEFFPEEGKYHFDGHRNCGVVFSPQDSKKHKNICPKCGRPLTIGVVNRVDQLADRQIKIEKNGNYRSFNNFVPYYNLITLDGIISEALETSAISKKAKAEYENLIKTFGSELKILLETEISDLEKSAHPKIAEAIKLVRGGKVKIEPGFDGEYGKISIFGKTKEIKKKSPKKSGKEPETQAKLF</sequence>
<dbReference type="EMBL" id="LBSR01000022">
    <property type="protein sequence ID" value="KKQ21326.1"/>
    <property type="molecule type" value="Genomic_DNA"/>
</dbReference>
<dbReference type="AlphaFoldDB" id="A0A0G0IZE2"/>
<dbReference type="GO" id="GO:0004386">
    <property type="term" value="F:helicase activity"/>
    <property type="evidence" value="ECO:0007669"/>
    <property type="project" value="UniProtKB-KW"/>
</dbReference>
<evidence type="ECO:0000313" key="2">
    <source>
        <dbReference type="EMBL" id="KKQ21326.1"/>
    </source>
</evidence>
<dbReference type="PANTHER" id="PTHR40084">
    <property type="entry name" value="PHOSPHOHYDROLASE, PHP FAMILY"/>
    <property type="match status" value="1"/>
</dbReference>
<comment type="caution">
    <text evidence="2">The sequence shown here is derived from an EMBL/GenBank/DDBJ whole genome shotgun (WGS) entry which is preliminary data.</text>
</comment>
<dbReference type="Proteomes" id="UP000034044">
    <property type="component" value="Unassembled WGS sequence"/>
</dbReference>
<keyword evidence="2" id="KW-0378">Hydrolase</keyword>
<evidence type="ECO:0000313" key="3">
    <source>
        <dbReference type="Proteomes" id="UP000034044"/>
    </source>
</evidence>
<reference evidence="2 3" key="1">
    <citation type="journal article" date="2015" name="Nature">
        <title>rRNA introns, odd ribosomes, and small enigmatic genomes across a large radiation of phyla.</title>
        <authorList>
            <person name="Brown C.T."/>
            <person name="Hug L.A."/>
            <person name="Thomas B.C."/>
            <person name="Sharon I."/>
            <person name="Castelle C.J."/>
            <person name="Singh A."/>
            <person name="Wilkins M.J."/>
            <person name="Williams K.H."/>
            <person name="Banfield J.F."/>
        </authorList>
    </citation>
    <scope>NUCLEOTIDE SEQUENCE [LARGE SCALE GENOMIC DNA]</scope>
</reference>
<feature type="compositionally biased region" description="Basic and acidic residues" evidence="1">
    <location>
        <begin position="472"/>
        <end position="483"/>
    </location>
</feature>
<keyword evidence="2" id="KW-0347">Helicase</keyword>
<name>A0A0G0IZE2_9BACT</name>
<dbReference type="SUPFAM" id="SSF89550">
    <property type="entry name" value="PHP domain-like"/>
    <property type="match status" value="1"/>
</dbReference>
<keyword evidence="2" id="KW-0067">ATP-binding</keyword>
<feature type="region of interest" description="Disordered" evidence="1">
    <location>
        <begin position="463"/>
        <end position="483"/>
    </location>
</feature>
<accession>A0A0G0IZE2</accession>
<evidence type="ECO:0000256" key="1">
    <source>
        <dbReference type="SAM" id="MobiDB-lite"/>
    </source>
</evidence>
<organism evidence="2 3">
    <name type="scientific">Candidatus Wolfebacteria bacterium GW2011_GWC1_37_10</name>
    <dbReference type="NCBI Taxonomy" id="1619010"/>
    <lineage>
        <taxon>Bacteria</taxon>
        <taxon>Candidatus Wolfeibacteriota</taxon>
    </lineage>
</organism>
<protein>
    <submittedName>
        <fullName evidence="2">UvrD/REP helicase family protein</fullName>
    </submittedName>
</protein>
<gene>
    <name evidence="2" type="ORF">US36_C0022G0010</name>
</gene>
<keyword evidence="2" id="KW-0547">Nucleotide-binding</keyword>
<dbReference type="PANTHER" id="PTHR40084:SF1">
    <property type="entry name" value="PHOSPHOTRANSFERASE"/>
    <property type="match status" value="1"/>
</dbReference>